<feature type="binding site" evidence="10">
    <location>
        <position position="274"/>
    </location>
    <ligand>
        <name>Zn(2+)</name>
        <dbReference type="ChEBI" id="CHEBI:29105"/>
    </ligand>
</feature>
<dbReference type="Proteomes" id="UP000763505">
    <property type="component" value="Unassembled WGS sequence"/>
</dbReference>
<keyword evidence="9 10" id="KW-0342">GTP-binding</keyword>
<evidence type="ECO:0000256" key="1">
    <source>
        <dbReference type="ARBA" id="ARBA00022490"/>
    </source>
</evidence>
<gene>
    <name evidence="10 13" type="primary">rsgA</name>
    <name evidence="13" type="ORF">K8V35_02360</name>
</gene>
<dbReference type="Gene3D" id="1.10.40.50">
    <property type="entry name" value="Probable gtpase engc, domain 3"/>
    <property type="match status" value="1"/>
</dbReference>
<keyword evidence="5 10" id="KW-0547">Nucleotide-binding</keyword>
<feature type="binding site" evidence="10">
    <location>
        <position position="279"/>
    </location>
    <ligand>
        <name>Zn(2+)</name>
        <dbReference type="ChEBI" id="CHEBI:29105"/>
    </ligand>
</feature>
<protein>
    <recommendedName>
        <fullName evidence="10">Small ribosomal subunit biogenesis GTPase RsgA</fullName>
        <ecNumber evidence="10">3.6.1.-</ecNumber>
    </recommendedName>
</protein>
<dbReference type="PANTHER" id="PTHR32120">
    <property type="entry name" value="SMALL RIBOSOMAL SUBUNIT BIOGENESIS GTPASE RSGA"/>
    <property type="match status" value="1"/>
</dbReference>
<dbReference type="PROSITE" id="PS50936">
    <property type="entry name" value="ENGC_GTPASE"/>
    <property type="match status" value="1"/>
</dbReference>
<sequence>MKNFNDYGLSSYEEEFGVENVGRIIEKRHYYYDVFYNGEVLKNIEKVRKLYEISTVVGDFVSLADYEGITYIDTLNELRSKVSKQSSHASKSFNENHEEQLLAANVDQVFILIAADQRFTLSKFERYYVVFNQPNVEVHVLISKSDYVEKMIEIISEISSVYPEVTLTPISMYQEETLEELKSLLVEGSTSMFIGASGAGKSTLVNSLTGLNEDTKDVRDDGKGKHTTTHTKLMYLPSTKSYLMDTPGFKTISSTQNIELDSLFNSIYERMDECRFNDCTHKHEPGCAVIQAVKDGEISEVLYERFLVNEKKFQGQMKHEAEKEKRKVRELKKKQ</sequence>
<feature type="binding site" evidence="10">
    <location>
        <position position="281"/>
    </location>
    <ligand>
        <name>Zn(2+)</name>
        <dbReference type="ChEBI" id="CHEBI:29105"/>
    </ligand>
</feature>
<keyword evidence="1 10" id="KW-0963">Cytoplasm</keyword>
<dbReference type="EMBL" id="DYYI01000021">
    <property type="protein sequence ID" value="HJE19183.1"/>
    <property type="molecule type" value="Genomic_DNA"/>
</dbReference>
<keyword evidence="7 10" id="KW-0862">Zinc</keyword>
<evidence type="ECO:0000256" key="7">
    <source>
        <dbReference type="ARBA" id="ARBA00022833"/>
    </source>
</evidence>
<keyword evidence="4 10" id="KW-0699">rRNA-binding</keyword>
<dbReference type="CDD" id="cd01854">
    <property type="entry name" value="YjeQ_EngC"/>
    <property type="match status" value="1"/>
</dbReference>
<dbReference type="GO" id="GO:0003924">
    <property type="term" value="F:GTPase activity"/>
    <property type="evidence" value="ECO:0007669"/>
    <property type="project" value="UniProtKB-UniRule"/>
</dbReference>
<comment type="function">
    <text evidence="10">One of several proteins that assist in the late maturation steps of the functional core of the 30S ribosomal subunit. Helps release RbfA from mature subunits. May play a role in the assembly of ribosomal proteins into the subunit. Circularly permuted GTPase that catalyzes slow GTP hydrolysis, GTPase activity is stimulated by the 30S ribosomal subunit.</text>
</comment>
<dbReference type="HAMAP" id="MF_01820">
    <property type="entry name" value="GTPase_RsgA"/>
    <property type="match status" value="1"/>
</dbReference>
<evidence type="ECO:0000256" key="6">
    <source>
        <dbReference type="ARBA" id="ARBA00022801"/>
    </source>
</evidence>
<dbReference type="NCBIfam" id="TIGR00157">
    <property type="entry name" value="ribosome small subunit-dependent GTPase A"/>
    <property type="match status" value="1"/>
</dbReference>
<evidence type="ECO:0000259" key="11">
    <source>
        <dbReference type="PROSITE" id="PS50936"/>
    </source>
</evidence>
<evidence type="ECO:0000256" key="4">
    <source>
        <dbReference type="ARBA" id="ARBA00022730"/>
    </source>
</evidence>
<comment type="caution">
    <text evidence="13">The sequence shown here is derived from an EMBL/GenBank/DDBJ whole genome shotgun (WGS) entry which is preliminary data.</text>
</comment>
<dbReference type="EC" id="3.6.1.-" evidence="10"/>
<feature type="binding site" evidence="10">
    <location>
        <begin position="143"/>
        <end position="146"/>
    </location>
    <ligand>
        <name>GTP</name>
        <dbReference type="ChEBI" id="CHEBI:37565"/>
    </ligand>
</feature>
<feature type="domain" description="EngC GTPase" evidence="11">
    <location>
        <begin position="104"/>
        <end position="250"/>
    </location>
</feature>
<dbReference type="InterPro" id="IPR030378">
    <property type="entry name" value="G_CP_dom"/>
</dbReference>
<keyword evidence="2 10" id="KW-0690">Ribosome biogenesis</keyword>
<feature type="binding site" evidence="10">
    <location>
        <begin position="195"/>
        <end position="203"/>
    </location>
    <ligand>
        <name>GTP</name>
        <dbReference type="ChEBI" id="CHEBI:37565"/>
    </ligand>
</feature>
<comment type="cofactor">
    <cofactor evidence="10">
        <name>Zn(2+)</name>
        <dbReference type="ChEBI" id="CHEBI:29105"/>
    </cofactor>
    <text evidence="10">Binds 1 zinc ion per subunit.</text>
</comment>
<dbReference type="InterPro" id="IPR027417">
    <property type="entry name" value="P-loop_NTPase"/>
</dbReference>
<dbReference type="GO" id="GO:0005737">
    <property type="term" value="C:cytoplasm"/>
    <property type="evidence" value="ECO:0007669"/>
    <property type="project" value="UniProtKB-SubCell"/>
</dbReference>
<dbReference type="SUPFAM" id="SSF52540">
    <property type="entry name" value="P-loop containing nucleoside triphosphate hydrolases"/>
    <property type="match status" value="1"/>
</dbReference>
<dbReference type="PANTHER" id="PTHR32120:SF10">
    <property type="entry name" value="SMALL RIBOSOMAL SUBUNIT BIOGENESIS GTPASE RSGA"/>
    <property type="match status" value="1"/>
</dbReference>
<dbReference type="Gene3D" id="3.40.50.300">
    <property type="entry name" value="P-loop containing nucleotide triphosphate hydrolases"/>
    <property type="match status" value="1"/>
</dbReference>
<evidence type="ECO:0000256" key="2">
    <source>
        <dbReference type="ARBA" id="ARBA00022517"/>
    </source>
</evidence>
<dbReference type="InterPro" id="IPR010914">
    <property type="entry name" value="RsgA_GTPase_dom"/>
</dbReference>
<evidence type="ECO:0000256" key="9">
    <source>
        <dbReference type="ARBA" id="ARBA00023134"/>
    </source>
</evidence>
<evidence type="ECO:0000256" key="10">
    <source>
        <dbReference type="HAMAP-Rule" id="MF_01820"/>
    </source>
</evidence>
<reference evidence="13" key="1">
    <citation type="journal article" date="2021" name="PeerJ">
        <title>Extensive microbial diversity within the chicken gut microbiome revealed by metagenomics and culture.</title>
        <authorList>
            <person name="Gilroy R."/>
            <person name="Ravi A."/>
            <person name="Getino M."/>
            <person name="Pursley I."/>
            <person name="Horton D.L."/>
            <person name="Alikhan N.F."/>
            <person name="Baker D."/>
            <person name="Gharbi K."/>
            <person name="Hall N."/>
            <person name="Watson M."/>
            <person name="Adriaenssens E.M."/>
            <person name="Foster-Nyarko E."/>
            <person name="Jarju S."/>
            <person name="Secka A."/>
            <person name="Antonio M."/>
            <person name="Oren A."/>
            <person name="Chaudhuri R.R."/>
            <person name="La Ragione R."/>
            <person name="Hildebrand F."/>
            <person name="Pallen M.J."/>
        </authorList>
    </citation>
    <scope>NUCLEOTIDE SEQUENCE</scope>
    <source>
        <strain evidence="13">6019</strain>
    </source>
</reference>
<evidence type="ECO:0000256" key="8">
    <source>
        <dbReference type="ARBA" id="ARBA00022884"/>
    </source>
</evidence>
<reference evidence="13" key="2">
    <citation type="submission" date="2021-09" db="EMBL/GenBank/DDBJ databases">
        <authorList>
            <person name="Gilroy R."/>
        </authorList>
    </citation>
    <scope>NUCLEOTIDE SEQUENCE</scope>
    <source>
        <strain evidence="13">6019</strain>
    </source>
</reference>
<keyword evidence="8 10" id="KW-0694">RNA-binding</keyword>
<dbReference type="GO" id="GO:0019843">
    <property type="term" value="F:rRNA binding"/>
    <property type="evidence" value="ECO:0007669"/>
    <property type="project" value="UniProtKB-KW"/>
</dbReference>
<comment type="subunit">
    <text evidence="10">Monomer. Associates with 30S ribosomal subunit, binds 16S rRNA.</text>
</comment>
<dbReference type="PROSITE" id="PS51721">
    <property type="entry name" value="G_CP"/>
    <property type="match status" value="1"/>
</dbReference>
<evidence type="ECO:0000313" key="13">
    <source>
        <dbReference type="EMBL" id="HJE19183.1"/>
    </source>
</evidence>
<feature type="binding site" evidence="10">
    <location>
        <position position="287"/>
    </location>
    <ligand>
        <name>Zn(2+)</name>
        <dbReference type="ChEBI" id="CHEBI:29105"/>
    </ligand>
</feature>
<proteinExistence type="inferred from homology"/>
<dbReference type="GO" id="GO:0042274">
    <property type="term" value="P:ribosomal small subunit biogenesis"/>
    <property type="evidence" value="ECO:0007669"/>
    <property type="project" value="UniProtKB-UniRule"/>
</dbReference>
<feature type="domain" description="CP-type G" evidence="12">
    <location>
        <begin position="95"/>
        <end position="252"/>
    </location>
</feature>
<accession>A0A921B602</accession>
<evidence type="ECO:0000259" key="12">
    <source>
        <dbReference type="PROSITE" id="PS51721"/>
    </source>
</evidence>
<keyword evidence="3 10" id="KW-0479">Metal-binding</keyword>
<dbReference type="Pfam" id="PF03193">
    <property type="entry name" value="RsgA_GTPase"/>
    <property type="match status" value="1"/>
</dbReference>
<comment type="subcellular location">
    <subcellularLocation>
        <location evidence="10">Cytoplasm</location>
    </subcellularLocation>
</comment>
<evidence type="ECO:0000313" key="14">
    <source>
        <dbReference type="Proteomes" id="UP000763505"/>
    </source>
</evidence>
<dbReference type="AlphaFoldDB" id="A0A921B602"/>
<dbReference type="InterPro" id="IPR004881">
    <property type="entry name" value="Ribosome_biogen_GTPase_RsgA"/>
</dbReference>
<evidence type="ECO:0000256" key="5">
    <source>
        <dbReference type="ARBA" id="ARBA00022741"/>
    </source>
</evidence>
<name>A0A921B602_9STAP</name>
<keyword evidence="6 10" id="KW-0378">Hydrolase</keyword>
<organism evidence="13 14">
    <name type="scientific">Aliicoccus persicus</name>
    <dbReference type="NCBI Taxonomy" id="930138"/>
    <lineage>
        <taxon>Bacteria</taxon>
        <taxon>Bacillati</taxon>
        <taxon>Bacillota</taxon>
        <taxon>Bacilli</taxon>
        <taxon>Bacillales</taxon>
        <taxon>Staphylococcaceae</taxon>
        <taxon>Aliicoccus</taxon>
    </lineage>
</organism>
<dbReference type="GO" id="GO:0046872">
    <property type="term" value="F:metal ion binding"/>
    <property type="evidence" value="ECO:0007669"/>
    <property type="project" value="UniProtKB-KW"/>
</dbReference>
<dbReference type="GO" id="GO:0005525">
    <property type="term" value="F:GTP binding"/>
    <property type="evidence" value="ECO:0007669"/>
    <property type="project" value="UniProtKB-UniRule"/>
</dbReference>
<comment type="similarity">
    <text evidence="10">Belongs to the TRAFAC class YlqF/YawG GTPase family. RsgA subfamily.</text>
</comment>
<evidence type="ECO:0000256" key="3">
    <source>
        <dbReference type="ARBA" id="ARBA00022723"/>
    </source>
</evidence>